<keyword evidence="1" id="KW-1133">Transmembrane helix</keyword>
<dbReference type="PANTHER" id="PTHR40076">
    <property type="entry name" value="MEMBRANE PROTEIN-RELATED"/>
    <property type="match status" value="1"/>
</dbReference>
<feature type="transmembrane region" description="Helical" evidence="1">
    <location>
        <begin position="419"/>
        <end position="438"/>
    </location>
</feature>
<gene>
    <name evidence="2" type="ORF">E5Z56_00165</name>
</gene>
<dbReference type="OrthoDB" id="9789229at2"/>
<evidence type="ECO:0000256" key="1">
    <source>
        <dbReference type="SAM" id="Phobius"/>
    </source>
</evidence>
<evidence type="ECO:0000313" key="3">
    <source>
        <dbReference type="Proteomes" id="UP000301475"/>
    </source>
</evidence>
<dbReference type="EMBL" id="CP039381">
    <property type="protein sequence ID" value="QCT05873.1"/>
    <property type="molecule type" value="Genomic_DNA"/>
</dbReference>
<feature type="transmembrane region" description="Helical" evidence="1">
    <location>
        <begin position="108"/>
        <end position="129"/>
    </location>
</feature>
<feature type="transmembrane region" description="Helical" evidence="1">
    <location>
        <begin position="458"/>
        <end position="475"/>
    </location>
</feature>
<feature type="transmembrane region" description="Helical" evidence="1">
    <location>
        <begin position="487"/>
        <end position="508"/>
    </location>
</feature>
<feature type="transmembrane region" description="Helical" evidence="1">
    <location>
        <begin position="556"/>
        <end position="574"/>
    </location>
</feature>
<dbReference type="AlphaFoldDB" id="A0A4V1G4T8"/>
<keyword evidence="3" id="KW-1185">Reference proteome</keyword>
<keyword evidence="1" id="KW-0472">Membrane</keyword>
<dbReference type="Pfam" id="PF06161">
    <property type="entry name" value="DUF975"/>
    <property type="match status" value="1"/>
</dbReference>
<evidence type="ECO:0000313" key="2">
    <source>
        <dbReference type="EMBL" id="QCT05873.1"/>
    </source>
</evidence>
<dbReference type="InterPro" id="IPR010540">
    <property type="entry name" value="CmpB_TMEM229"/>
</dbReference>
<dbReference type="Proteomes" id="UP000301475">
    <property type="component" value="Chromosome"/>
</dbReference>
<keyword evidence="1" id="KW-0812">Transmembrane</keyword>
<proteinExistence type="predicted"/>
<feature type="transmembrane region" description="Helical" evidence="1">
    <location>
        <begin position="136"/>
        <end position="158"/>
    </location>
</feature>
<name>A0A4V1G4T8_9FIRM</name>
<reference evidence="2 3" key="1">
    <citation type="submission" date="2019-04" db="EMBL/GenBank/DDBJ databases">
        <authorList>
            <person name="Embree M."/>
            <person name="Gaffney J.R."/>
        </authorList>
    </citation>
    <scope>NUCLEOTIDE SEQUENCE [LARGE SCALE GENOMIC DNA]</scope>
    <source>
        <strain evidence="2 3">JE7A12</strain>
    </source>
</reference>
<dbReference type="PANTHER" id="PTHR40076:SF1">
    <property type="entry name" value="MEMBRANE PROTEIN"/>
    <property type="match status" value="1"/>
</dbReference>
<dbReference type="InterPro" id="IPR010380">
    <property type="entry name" value="DUF975"/>
</dbReference>
<dbReference type="Pfam" id="PF06541">
    <property type="entry name" value="ABC_trans_CmpB"/>
    <property type="match status" value="1"/>
</dbReference>
<organism evidence="2 3">
    <name type="scientific">Ruminococcus bovis</name>
    <dbReference type="NCBI Taxonomy" id="2564099"/>
    <lineage>
        <taxon>Bacteria</taxon>
        <taxon>Bacillati</taxon>
        <taxon>Bacillota</taxon>
        <taxon>Clostridia</taxon>
        <taxon>Eubacteriales</taxon>
        <taxon>Oscillospiraceae</taxon>
        <taxon>Ruminococcus</taxon>
    </lineage>
</organism>
<protein>
    <submittedName>
        <fullName evidence="2">DUF975 family protein</fullName>
    </submittedName>
</protein>
<dbReference type="RefSeq" id="WP_138155980.1">
    <property type="nucleotide sequence ID" value="NZ_CP039381.1"/>
</dbReference>
<feature type="transmembrane region" description="Helical" evidence="1">
    <location>
        <begin position="257"/>
        <end position="283"/>
    </location>
</feature>
<dbReference type="KEGG" id="ruj:E5Z56_00165"/>
<accession>A0A4V1G4T8</accession>
<sequence length="627" mass="72336">MNRKMLKKNGKKHFKAHYWICVVACLLASLFGIEFVGSTDIVKAFTSDTSQTDITSVSPFVANTYSLIDNFMGEDKEKIKESATKLMDDEKNKDVTYGGLELGRKDGVLAHVVNMVSSGSMILTILVAIKNVAESSYFLAAILVVISLLLIILIWAIIFNTFSVAYRRIFMESRVYEKMPFQRFLFIYRDRKLFKIALTVGLKEVFQFLWNLTIVGGFIKRYSYALVPYIVAENKDISPLKAITLSRKMMKGHKWELFVLDISFIGWYILDFLTLGLLGIFFLNPYKESVVCEYYVNRREKCKSENLANIDLLNDTYLYEKASNEIIRNSYKDIIELMDTPEPVIHKRNKFLTFVANVFGVIPTYNQTEKEYTEFTERKIKIANFKDVINGYTYPTRLYPLGEKVRKPRFEHLHYMRRYSVTSLIMMFFIFCFMGWFWEVIFHFIEKGEFVNRGVMHGPWLPIYGSGCVMILVLLNKLRKNPIIEFISAVVLCGIVEYFTSVFLEYQYGKLWWDYSGYFLNINGRVCAEGLLVFGVGGIIVVYIVAPLLDNLLRKIPFKISITICVVLVLAFTADRIYSSKVPNSGKGVTDYSREIKLKPKSTKTSYNPTCNVTDLDSYIISKSAKL</sequence>
<feature type="transmembrane region" description="Helical" evidence="1">
    <location>
        <begin position="528"/>
        <end position="549"/>
    </location>
</feature>